<evidence type="ECO:0000313" key="2">
    <source>
        <dbReference type="EMBL" id="WXB16728.1"/>
    </source>
</evidence>
<name>A0ABZ2M0R8_9BACT</name>
<dbReference type="PROSITE" id="PS51257">
    <property type="entry name" value="PROKAR_LIPOPROTEIN"/>
    <property type="match status" value="1"/>
</dbReference>
<sequence>MSRLVVHVSRLVGSWLAVSFAFVFALAMAGCVDFTPPLVPPGRGGPPWTELTSQHFILLTDLKGSEARRTLSEFETYYRVLVDHALTTDPFAGPRIQIVLLERAIDFRRFSGEGIQGFSLGKLPNDPEPVPTLALYGDFTESTRTVFLHELTHHVLQQNFRARPVWLDEGLALYYSTLVLDGDIVSVGLPVPTLPLYGMLARTEGARMGRRLVPVTVTGQLRVRMPPASQLIRMDREAFYDARTPSHHDRMRTETGNYAAAWALVHMLHHGPAPYRARYGAFLSGIRQGLSMPEAWARAFRDVPAAELDRALLEYVSAPSAPYEERIYRVLPPKGAVERQRSMSNAEVLLLWARLRDWSAPLGSEDARKDIDAAVASDPRSPEPLFWRALYRARASQFGSAERDFSAVLMREPNDPRYLLGYGLALDAELEKLQKAAGASQSPSEPRRAQRARQLADVVERLRQTATSRYQRDFVSAHEPKGQDLSF</sequence>
<evidence type="ECO:0000256" key="1">
    <source>
        <dbReference type="SAM" id="MobiDB-lite"/>
    </source>
</evidence>
<protein>
    <recommendedName>
        <fullName evidence="4">DUF1570 domain-containing protein</fullName>
    </recommendedName>
</protein>
<dbReference type="SUPFAM" id="SSF48452">
    <property type="entry name" value="TPR-like"/>
    <property type="match status" value="1"/>
</dbReference>
<dbReference type="InterPro" id="IPR011990">
    <property type="entry name" value="TPR-like_helical_dom_sf"/>
</dbReference>
<accession>A0ABZ2M0R8</accession>
<evidence type="ECO:0000313" key="3">
    <source>
        <dbReference type="Proteomes" id="UP001370348"/>
    </source>
</evidence>
<dbReference type="Proteomes" id="UP001370348">
    <property type="component" value="Chromosome"/>
</dbReference>
<dbReference type="RefSeq" id="WP_394826357.1">
    <property type="nucleotide sequence ID" value="NZ_CP089984.1"/>
</dbReference>
<reference evidence="2 3" key="1">
    <citation type="submission" date="2021-12" db="EMBL/GenBank/DDBJ databases">
        <title>Discovery of the Pendulisporaceae a myxobacterial family with distinct sporulation behavior and unique specialized metabolism.</title>
        <authorList>
            <person name="Garcia R."/>
            <person name="Popoff A."/>
            <person name="Bader C.D."/>
            <person name="Loehr J."/>
            <person name="Walesch S."/>
            <person name="Walt C."/>
            <person name="Boldt J."/>
            <person name="Bunk B."/>
            <person name="Haeckl F.J.F.P.J."/>
            <person name="Gunesch A.P."/>
            <person name="Birkelbach J."/>
            <person name="Nuebel U."/>
            <person name="Pietschmann T."/>
            <person name="Bach T."/>
            <person name="Mueller R."/>
        </authorList>
    </citation>
    <scope>NUCLEOTIDE SEQUENCE [LARGE SCALE GENOMIC DNA]</scope>
    <source>
        <strain evidence="2 3">MSr11954</strain>
    </source>
</reference>
<organism evidence="2 3">
    <name type="scientific">Pendulispora albinea</name>
    <dbReference type="NCBI Taxonomy" id="2741071"/>
    <lineage>
        <taxon>Bacteria</taxon>
        <taxon>Pseudomonadati</taxon>
        <taxon>Myxococcota</taxon>
        <taxon>Myxococcia</taxon>
        <taxon>Myxococcales</taxon>
        <taxon>Sorangiineae</taxon>
        <taxon>Pendulisporaceae</taxon>
        <taxon>Pendulispora</taxon>
    </lineage>
</organism>
<dbReference type="EMBL" id="CP089984">
    <property type="protein sequence ID" value="WXB16728.1"/>
    <property type="molecule type" value="Genomic_DNA"/>
</dbReference>
<proteinExistence type="predicted"/>
<dbReference type="Gene3D" id="1.25.40.10">
    <property type="entry name" value="Tetratricopeptide repeat domain"/>
    <property type="match status" value="1"/>
</dbReference>
<evidence type="ECO:0008006" key="4">
    <source>
        <dbReference type="Google" id="ProtNLM"/>
    </source>
</evidence>
<feature type="region of interest" description="Disordered" evidence="1">
    <location>
        <begin position="435"/>
        <end position="455"/>
    </location>
</feature>
<gene>
    <name evidence="2" type="ORF">LZC94_05480</name>
</gene>
<keyword evidence="3" id="KW-1185">Reference proteome</keyword>